<keyword evidence="3" id="KW-1185">Reference proteome</keyword>
<evidence type="ECO:0000313" key="2">
    <source>
        <dbReference type="EMBL" id="KAK4756742.1"/>
    </source>
</evidence>
<evidence type="ECO:0000313" key="3">
    <source>
        <dbReference type="Proteomes" id="UP001345219"/>
    </source>
</evidence>
<accession>A0AAN7K1V7</accession>
<dbReference type="AlphaFoldDB" id="A0AAN7K1V7"/>
<name>A0AAN7K1V7_9MYRT</name>
<dbReference type="Proteomes" id="UP001345219">
    <property type="component" value="Chromosome 6"/>
</dbReference>
<feature type="domain" description="F-box associated beta-propeller type 1" evidence="1">
    <location>
        <begin position="42"/>
        <end position="209"/>
    </location>
</feature>
<sequence>MTKRNGETNINNDKRLSSMSKDIMFEIFLQLPIRDLVQLKLVYNVRASVSCEGKLHWLMTKKRDIEEKVKLLTLDVATEKFDEMECCLPFDRNNNPLKFSGSNGKFYHMRVTSWNDFELWDLRDLNNHQPTWFKHQLWINDPTLSIPPLVGWFDFICESQDGGKFIFMRKDRRGFLVYEITTQKFTRLALDEGATVNIDKSTLVHINSLIS</sequence>
<evidence type="ECO:0000259" key="1">
    <source>
        <dbReference type="Pfam" id="PF07734"/>
    </source>
</evidence>
<dbReference type="InterPro" id="IPR006527">
    <property type="entry name" value="F-box-assoc_dom_typ1"/>
</dbReference>
<protein>
    <recommendedName>
        <fullName evidence="1">F-box associated beta-propeller type 1 domain-containing protein</fullName>
    </recommendedName>
</protein>
<comment type="caution">
    <text evidence="2">The sequence shown here is derived from an EMBL/GenBank/DDBJ whole genome shotgun (WGS) entry which is preliminary data.</text>
</comment>
<organism evidence="2 3">
    <name type="scientific">Trapa incisa</name>
    <dbReference type="NCBI Taxonomy" id="236973"/>
    <lineage>
        <taxon>Eukaryota</taxon>
        <taxon>Viridiplantae</taxon>
        <taxon>Streptophyta</taxon>
        <taxon>Embryophyta</taxon>
        <taxon>Tracheophyta</taxon>
        <taxon>Spermatophyta</taxon>
        <taxon>Magnoliopsida</taxon>
        <taxon>eudicotyledons</taxon>
        <taxon>Gunneridae</taxon>
        <taxon>Pentapetalae</taxon>
        <taxon>rosids</taxon>
        <taxon>malvids</taxon>
        <taxon>Myrtales</taxon>
        <taxon>Lythraceae</taxon>
        <taxon>Trapa</taxon>
    </lineage>
</organism>
<dbReference type="Pfam" id="PF07734">
    <property type="entry name" value="FBA_1"/>
    <property type="match status" value="1"/>
</dbReference>
<dbReference type="PANTHER" id="PTHR31672">
    <property type="entry name" value="BNACNNG10540D PROTEIN"/>
    <property type="match status" value="1"/>
</dbReference>
<proteinExistence type="predicted"/>
<dbReference type="EMBL" id="JAXIOK010000013">
    <property type="protein sequence ID" value="KAK4756742.1"/>
    <property type="molecule type" value="Genomic_DNA"/>
</dbReference>
<gene>
    <name evidence="2" type="ORF">SAY87_006869</name>
</gene>
<reference evidence="2 3" key="1">
    <citation type="journal article" date="2023" name="Hortic Res">
        <title>Pangenome of water caltrop reveals structural variations and asymmetric subgenome divergence after allopolyploidization.</title>
        <authorList>
            <person name="Zhang X."/>
            <person name="Chen Y."/>
            <person name="Wang L."/>
            <person name="Yuan Y."/>
            <person name="Fang M."/>
            <person name="Shi L."/>
            <person name="Lu R."/>
            <person name="Comes H.P."/>
            <person name="Ma Y."/>
            <person name="Chen Y."/>
            <person name="Huang G."/>
            <person name="Zhou Y."/>
            <person name="Zheng Z."/>
            <person name="Qiu Y."/>
        </authorList>
    </citation>
    <scope>NUCLEOTIDE SEQUENCE [LARGE SCALE GENOMIC DNA]</scope>
    <source>
        <tissue evidence="2">Roots</tissue>
    </source>
</reference>
<dbReference type="InterPro" id="IPR050796">
    <property type="entry name" value="SCF_F-box_component"/>
</dbReference>